<dbReference type="EMBL" id="JBDFQZ010000006">
    <property type="protein sequence ID" value="KAK9714508.1"/>
    <property type="molecule type" value="Genomic_DNA"/>
</dbReference>
<accession>A0AAW1K9X2</accession>
<name>A0AAW1K9X2_SAPOF</name>
<organism evidence="1 2">
    <name type="scientific">Saponaria officinalis</name>
    <name type="common">Common soapwort</name>
    <name type="synonym">Lychnis saponaria</name>
    <dbReference type="NCBI Taxonomy" id="3572"/>
    <lineage>
        <taxon>Eukaryota</taxon>
        <taxon>Viridiplantae</taxon>
        <taxon>Streptophyta</taxon>
        <taxon>Embryophyta</taxon>
        <taxon>Tracheophyta</taxon>
        <taxon>Spermatophyta</taxon>
        <taxon>Magnoliopsida</taxon>
        <taxon>eudicotyledons</taxon>
        <taxon>Gunneridae</taxon>
        <taxon>Pentapetalae</taxon>
        <taxon>Caryophyllales</taxon>
        <taxon>Caryophyllaceae</taxon>
        <taxon>Caryophylleae</taxon>
        <taxon>Saponaria</taxon>
    </lineage>
</organism>
<dbReference type="PANTHER" id="PTHR36896">
    <property type="entry name" value="OS01G0729500 PROTEIN"/>
    <property type="match status" value="1"/>
</dbReference>
<dbReference type="PANTHER" id="PTHR36896:SF2">
    <property type="entry name" value="OS01G0729500 PROTEIN"/>
    <property type="match status" value="1"/>
</dbReference>
<keyword evidence="2" id="KW-1185">Reference proteome</keyword>
<sequence length="146" mass="16399">MSIAPFSFTISLTNPTSKQSKIHTSPLKQNLPKTQKKKTCVLISSSMAITSPHYSNLKPLSIFILIFLLSSTSRAKSQRSLLDSPNQTKNSKNENQIQSSCSEIITKSNCNSNPNCRWCRSHVLDDLCTSKIEAWRLPSQVFNCDY</sequence>
<gene>
    <name evidence="1" type="ORF">RND81_06G099900</name>
</gene>
<dbReference type="AlphaFoldDB" id="A0AAW1K9X2"/>
<proteinExistence type="predicted"/>
<evidence type="ECO:0000313" key="2">
    <source>
        <dbReference type="Proteomes" id="UP001443914"/>
    </source>
</evidence>
<dbReference type="Proteomes" id="UP001443914">
    <property type="component" value="Unassembled WGS sequence"/>
</dbReference>
<protein>
    <submittedName>
        <fullName evidence="1">Uncharacterized protein</fullName>
    </submittedName>
</protein>
<comment type="caution">
    <text evidence="1">The sequence shown here is derived from an EMBL/GenBank/DDBJ whole genome shotgun (WGS) entry which is preliminary data.</text>
</comment>
<reference evidence="1" key="1">
    <citation type="submission" date="2024-03" db="EMBL/GenBank/DDBJ databases">
        <title>WGS assembly of Saponaria officinalis var. Norfolk2.</title>
        <authorList>
            <person name="Jenkins J."/>
            <person name="Shu S."/>
            <person name="Grimwood J."/>
            <person name="Barry K."/>
            <person name="Goodstein D."/>
            <person name="Schmutz J."/>
            <person name="Leebens-Mack J."/>
            <person name="Osbourn A."/>
        </authorList>
    </citation>
    <scope>NUCLEOTIDE SEQUENCE [LARGE SCALE GENOMIC DNA]</scope>
    <source>
        <strain evidence="1">JIC</strain>
    </source>
</reference>
<evidence type="ECO:0000313" key="1">
    <source>
        <dbReference type="EMBL" id="KAK9714508.1"/>
    </source>
</evidence>